<evidence type="ECO:0000259" key="3">
    <source>
        <dbReference type="PROSITE" id="PS50240"/>
    </source>
</evidence>
<dbReference type="GO" id="GO:0005615">
    <property type="term" value="C:extracellular space"/>
    <property type="evidence" value="ECO:0000318"/>
    <property type="project" value="GO_Central"/>
</dbReference>
<dbReference type="PANTHER" id="PTHR24260">
    <property type="match status" value="1"/>
</dbReference>
<reference evidence="4 5" key="1">
    <citation type="journal article" date="2008" name="Nature">
        <title>The genome of the model beetle and pest Tribolium castaneum.</title>
        <authorList>
            <consortium name="Tribolium Genome Sequencing Consortium"/>
            <person name="Richards S."/>
            <person name="Gibbs R.A."/>
            <person name="Weinstock G.M."/>
            <person name="Brown S.J."/>
            <person name="Denell R."/>
            <person name="Beeman R.W."/>
            <person name="Gibbs R."/>
            <person name="Beeman R.W."/>
            <person name="Brown S.J."/>
            <person name="Bucher G."/>
            <person name="Friedrich M."/>
            <person name="Grimmelikhuijzen C.J."/>
            <person name="Klingler M."/>
            <person name="Lorenzen M."/>
            <person name="Richards S."/>
            <person name="Roth S."/>
            <person name="Schroder R."/>
            <person name="Tautz D."/>
            <person name="Zdobnov E.M."/>
            <person name="Muzny D."/>
            <person name="Gibbs R.A."/>
            <person name="Weinstock G.M."/>
            <person name="Attaway T."/>
            <person name="Bell S."/>
            <person name="Buhay C.J."/>
            <person name="Chandrabose M.N."/>
            <person name="Chavez D."/>
            <person name="Clerk-Blankenburg K.P."/>
            <person name="Cree A."/>
            <person name="Dao M."/>
            <person name="Davis C."/>
            <person name="Chacko J."/>
            <person name="Dinh H."/>
            <person name="Dugan-Rocha S."/>
            <person name="Fowler G."/>
            <person name="Garner T.T."/>
            <person name="Garnes J."/>
            <person name="Gnirke A."/>
            <person name="Hawes A."/>
            <person name="Hernandez J."/>
            <person name="Hines S."/>
            <person name="Holder M."/>
            <person name="Hume J."/>
            <person name="Jhangiani S.N."/>
            <person name="Joshi V."/>
            <person name="Khan Z.M."/>
            <person name="Jackson L."/>
            <person name="Kovar C."/>
            <person name="Kowis A."/>
            <person name="Lee S."/>
            <person name="Lewis L.R."/>
            <person name="Margolis J."/>
            <person name="Morgan M."/>
            <person name="Nazareth L.V."/>
            <person name="Nguyen N."/>
            <person name="Okwuonu G."/>
            <person name="Parker D."/>
            <person name="Richards S."/>
            <person name="Ruiz S.J."/>
            <person name="Santibanez J."/>
            <person name="Savard J."/>
            <person name="Scherer S.E."/>
            <person name="Schneider B."/>
            <person name="Sodergren E."/>
            <person name="Tautz D."/>
            <person name="Vattahil S."/>
            <person name="Villasana D."/>
            <person name="White C.S."/>
            <person name="Wright R."/>
            <person name="Park Y."/>
            <person name="Beeman R.W."/>
            <person name="Lord J."/>
            <person name="Oppert B."/>
            <person name="Lorenzen M."/>
            <person name="Brown S."/>
            <person name="Wang L."/>
            <person name="Savard J."/>
            <person name="Tautz D."/>
            <person name="Richards S."/>
            <person name="Weinstock G."/>
            <person name="Gibbs R.A."/>
            <person name="Liu Y."/>
            <person name="Worley K."/>
            <person name="Weinstock G."/>
            <person name="Elsik C.G."/>
            <person name="Reese J.T."/>
            <person name="Elhaik E."/>
            <person name="Landan G."/>
            <person name="Graur D."/>
            <person name="Arensburger P."/>
            <person name="Atkinson P."/>
            <person name="Beeman R.W."/>
            <person name="Beidler J."/>
            <person name="Brown S.J."/>
            <person name="Demuth J.P."/>
            <person name="Drury D.W."/>
            <person name="Du Y.Z."/>
            <person name="Fujiwara H."/>
            <person name="Lorenzen M."/>
            <person name="Maselli V."/>
            <person name="Osanai M."/>
            <person name="Park Y."/>
            <person name="Robertson H.M."/>
            <person name="Tu Z."/>
            <person name="Wang J.J."/>
            <person name="Wang S."/>
            <person name="Richards S."/>
            <person name="Song H."/>
            <person name="Zhang L."/>
            <person name="Sodergren E."/>
            <person name="Werner D."/>
            <person name="Stanke M."/>
            <person name="Morgenstern B."/>
            <person name="Solovyev V."/>
            <person name="Kosarev P."/>
            <person name="Brown G."/>
            <person name="Chen H.C."/>
            <person name="Ermolaeva O."/>
            <person name="Hlavina W."/>
            <person name="Kapustin Y."/>
            <person name="Kiryutin B."/>
            <person name="Kitts P."/>
            <person name="Maglott D."/>
            <person name="Pruitt K."/>
            <person name="Sapojnikov V."/>
            <person name="Souvorov A."/>
            <person name="Mackey A.J."/>
            <person name="Waterhouse R.M."/>
            <person name="Wyder S."/>
            <person name="Zdobnov E.M."/>
            <person name="Zdobnov E.M."/>
            <person name="Wyder S."/>
            <person name="Kriventseva E.V."/>
            <person name="Kadowaki T."/>
            <person name="Bork P."/>
            <person name="Aranda M."/>
            <person name="Bao R."/>
            <person name="Beermann A."/>
            <person name="Berns N."/>
            <person name="Bolognesi R."/>
            <person name="Bonneton F."/>
            <person name="Bopp D."/>
            <person name="Brown S.J."/>
            <person name="Bucher G."/>
            <person name="Butts T."/>
            <person name="Chaumot A."/>
            <person name="Denell R.E."/>
            <person name="Ferrier D.E."/>
            <person name="Friedrich M."/>
            <person name="Gordon C.M."/>
            <person name="Jindra M."/>
            <person name="Klingler M."/>
            <person name="Lan Q."/>
            <person name="Lattorff H.M."/>
            <person name="Laudet V."/>
            <person name="von Levetsow C."/>
            <person name="Liu Z."/>
            <person name="Lutz R."/>
            <person name="Lynch J.A."/>
            <person name="da Fonseca R.N."/>
            <person name="Posnien N."/>
            <person name="Reuter R."/>
            <person name="Roth S."/>
            <person name="Savard J."/>
            <person name="Schinko J.B."/>
            <person name="Schmitt C."/>
            <person name="Schoppmeier M."/>
            <person name="Schroder R."/>
            <person name="Shippy T.D."/>
            <person name="Simonnet F."/>
            <person name="Marques-Souza H."/>
            <person name="Tautz D."/>
            <person name="Tomoyasu Y."/>
            <person name="Trauner J."/>
            <person name="Van der Zee M."/>
            <person name="Vervoort M."/>
            <person name="Wittkopp N."/>
            <person name="Wimmer E.A."/>
            <person name="Yang X."/>
            <person name="Jones A.K."/>
            <person name="Sattelle D.B."/>
            <person name="Ebert P.R."/>
            <person name="Nelson D."/>
            <person name="Scott J.G."/>
            <person name="Beeman R.W."/>
            <person name="Muthukrishnan S."/>
            <person name="Kramer K.J."/>
            <person name="Arakane Y."/>
            <person name="Beeman R.W."/>
            <person name="Zhu Q."/>
            <person name="Hogenkamp D."/>
            <person name="Dixit R."/>
            <person name="Oppert B."/>
            <person name="Jiang H."/>
            <person name="Zou Z."/>
            <person name="Marshall J."/>
            <person name="Elpidina E."/>
            <person name="Vinokurov K."/>
            <person name="Oppert C."/>
            <person name="Zou Z."/>
            <person name="Evans J."/>
            <person name="Lu Z."/>
            <person name="Zhao P."/>
            <person name="Sumathipala N."/>
            <person name="Altincicek B."/>
            <person name="Vilcinskas A."/>
            <person name="Williams M."/>
            <person name="Hultmark D."/>
            <person name="Hetru C."/>
            <person name="Jiang H."/>
            <person name="Grimmelikhuijzen C.J."/>
            <person name="Hauser F."/>
            <person name="Cazzamali G."/>
            <person name="Williamson M."/>
            <person name="Park Y."/>
            <person name="Li B."/>
            <person name="Tanaka Y."/>
            <person name="Predel R."/>
            <person name="Neupert S."/>
            <person name="Schachtner J."/>
            <person name="Verleyen P."/>
            <person name="Raible F."/>
            <person name="Bork P."/>
            <person name="Friedrich M."/>
            <person name="Walden K.K."/>
            <person name="Robertson H.M."/>
            <person name="Angeli S."/>
            <person name="Foret S."/>
            <person name="Bucher G."/>
            <person name="Schuetz S."/>
            <person name="Maleszka R."/>
            <person name="Wimmer E.A."/>
            <person name="Beeman R.W."/>
            <person name="Lorenzen M."/>
            <person name="Tomoyasu Y."/>
            <person name="Miller S.C."/>
            <person name="Grossmann D."/>
            <person name="Bucher G."/>
        </authorList>
    </citation>
    <scope>NUCLEOTIDE SEQUENCE [LARGE SCALE GENOMIC DNA]</scope>
    <source>
        <strain evidence="4 5">Georgia GA2</strain>
    </source>
</reference>
<dbReference type="Proteomes" id="UP000007266">
    <property type="component" value="Linkage group 9"/>
</dbReference>
<evidence type="ECO:0000256" key="2">
    <source>
        <dbReference type="SAM" id="SignalP"/>
    </source>
</evidence>
<dbReference type="GO" id="GO:0045087">
    <property type="term" value="P:innate immune response"/>
    <property type="evidence" value="ECO:0000318"/>
    <property type="project" value="GO_Central"/>
</dbReference>
<proteinExistence type="predicted"/>
<dbReference type="InterPro" id="IPR018114">
    <property type="entry name" value="TRYPSIN_HIS"/>
</dbReference>
<dbReference type="InterPro" id="IPR043504">
    <property type="entry name" value="Peptidase_S1_PA_chymotrypsin"/>
</dbReference>
<dbReference type="GO" id="GO:0004252">
    <property type="term" value="F:serine-type endopeptidase activity"/>
    <property type="evidence" value="ECO:0007669"/>
    <property type="project" value="InterPro"/>
</dbReference>
<dbReference type="InParanoid" id="D6X3A4"/>
<dbReference type="PhylomeDB" id="D6X3A4"/>
<dbReference type="InterPro" id="IPR051333">
    <property type="entry name" value="CLIP_Serine_Protease"/>
</dbReference>
<dbReference type="PRINTS" id="PR00722">
    <property type="entry name" value="CHYMOTRYPSIN"/>
</dbReference>
<gene>
    <name evidence="4" type="primary">AUGUSTUS-3.0.2_12574</name>
    <name evidence="4" type="ORF">TcasGA2_TC012574</name>
</gene>
<dbReference type="HOGENOM" id="CLU_006842_7_6_1"/>
<accession>D6X3A4</accession>
<dbReference type="SUPFAM" id="SSF50494">
    <property type="entry name" value="Trypsin-like serine proteases"/>
    <property type="match status" value="1"/>
</dbReference>
<dbReference type="eggNOG" id="KOG3627">
    <property type="taxonomic scope" value="Eukaryota"/>
</dbReference>
<feature type="domain" description="Peptidase S1" evidence="3">
    <location>
        <begin position="24"/>
        <end position="256"/>
    </location>
</feature>
<dbReference type="SMART" id="SM00020">
    <property type="entry name" value="Tryp_SPc"/>
    <property type="match status" value="1"/>
</dbReference>
<keyword evidence="4" id="KW-0378">Hydrolase</keyword>
<dbReference type="AlphaFoldDB" id="D6X3A4"/>
<protein>
    <submittedName>
        <fullName evidence="4">Serine protease H131</fullName>
    </submittedName>
</protein>
<evidence type="ECO:0000313" key="4">
    <source>
        <dbReference type="EMBL" id="EFA10763.1"/>
    </source>
</evidence>
<dbReference type="PROSITE" id="PS50240">
    <property type="entry name" value="TRYPSIN_DOM"/>
    <property type="match status" value="1"/>
</dbReference>
<name>D6X3A4_TRICA</name>
<dbReference type="PANTHER" id="PTHR24260:SF136">
    <property type="entry name" value="GH08193P-RELATED"/>
    <property type="match status" value="1"/>
</dbReference>
<keyword evidence="2" id="KW-0732">Signal</keyword>
<feature type="chain" id="PRO_5003090539" evidence="2">
    <location>
        <begin position="18"/>
        <end position="258"/>
    </location>
</feature>
<keyword evidence="5" id="KW-1185">Reference proteome</keyword>
<dbReference type="InterPro" id="IPR009003">
    <property type="entry name" value="Peptidase_S1_PA"/>
</dbReference>
<sequence length="258" mass="27828">MNFYVFVLCTLFASCYSKPNNVGIIGGKVARVGEFPWQAAVYVDTADGKFFCGGSLINNQWILTAGHCVYNARLFTIHLGSITLQAGDPNRVVLSTSTSVAFPNFDPLTLEHDIGLIKLHMKVELSDYIQPIELADIGAISEGSAAIISGWGQTADATAGLSNNLQYTNVVVISNNECKQTYGDQIKNTMICTAGNFNEGICTGDTGGPLIRAKGADNYVQIAVAGFFSQSGCEQLHPSGYIRTDLYKAWIQNVTETM</sequence>
<dbReference type="CDD" id="cd00190">
    <property type="entry name" value="Tryp_SPc"/>
    <property type="match status" value="1"/>
</dbReference>
<dbReference type="Pfam" id="PF00089">
    <property type="entry name" value="Trypsin"/>
    <property type="match status" value="1"/>
</dbReference>
<dbReference type="FunFam" id="2.40.10.10:FF:000004">
    <property type="entry name" value="Tryptase gamma 1"/>
    <property type="match status" value="1"/>
</dbReference>
<organism evidence="4 5">
    <name type="scientific">Tribolium castaneum</name>
    <name type="common">Red flour beetle</name>
    <dbReference type="NCBI Taxonomy" id="7070"/>
    <lineage>
        <taxon>Eukaryota</taxon>
        <taxon>Metazoa</taxon>
        <taxon>Ecdysozoa</taxon>
        <taxon>Arthropoda</taxon>
        <taxon>Hexapoda</taxon>
        <taxon>Insecta</taxon>
        <taxon>Pterygota</taxon>
        <taxon>Neoptera</taxon>
        <taxon>Endopterygota</taxon>
        <taxon>Coleoptera</taxon>
        <taxon>Polyphaga</taxon>
        <taxon>Cucujiformia</taxon>
        <taxon>Tenebrionidae</taxon>
        <taxon>Tenebrionidae incertae sedis</taxon>
        <taxon>Tribolium</taxon>
    </lineage>
</organism>
<evidence type="ECO:0000256" key="1">
    <source>
        <dbReference type="ARBA" id="ARBA00023157"/>
    </source>
</evidence>
<feature type="signal peptide" evidence="2">
    <location>
        <begin position="1"/>
        <end position="17"/>
    </location>
</feature>
<dbReference type="InterPro" id="IPR001314">
    <property type="entry name" value="Peptidase_S1A"/>
</dbReference>
<dbReference type="PROSITE" id="PS00134">
    <property type="entry name" value="TRYPSIN_HIS"/>
    <property type="match status" value="1"/>
</dbReference>
<evidence type="ECO:0000313" key="5">
    <source>
        <dbReference type="Proteomes" id="UP000007266"/>
    </source>
</evidence>
<dbReference type="Gene3D" id="2.40.10.10">
    <property type="entry name" value="Trypsin-like serine proteases"/>
    <property type="match status" value="2"/>
</dbReference>
<dbReference type="GO" id="GO:0006508">
    <property type="term" value="P:proteolysis"/>
    <property type="evidence" value="ECO:0007669"/>
    <property type="project" value="UniProtKB-KW"/>
</dbReference>
<dbReference type="EMBL" id="KQ971372">
    <property type="protein sequence ID" value="EFA10763.1"/>
    <property type="molecule type" value="Genomic_DNA"/>
</dbReference>
<keyword evidence="1" id="KW-1015">Disulfide bond</keyword>
<keyword evidence="4" id="KW-0645">Protease</keyword>
<dbReference type="InterPro" id="IPR001254">
    <property type="entry name" value="Trypsin_dom"/>
</dbReference>
<reference evidence="4 5" key="2">
    <citation type="journal article" date="2010" name="Nucleic Acids Res.">
        <title>BeetleBase in 2010: revisions to provide comprehensive genomic information for Tribolium castaneum.</title>
        <authorList>
            <person name="Kim H.S."/>
            <person name="Murphy T."/>
            <person name="Xia J."/>
            <person name="Caragea D."/>
            <person name="Park Y."/>
            <person name="Beeman R.W."/>
            <person name="Lorenzen M.D."/>
            <person name="Butcher S."/>
            <person name="Manak J.R."/>
            <person name="Brown S.J."/>
        </authorList>
    </citation>
    <scope>GENOME REANNOTATION</scope>
    <source>
        <strain evidence="4 5">Georgia GA2</strain>
    </source>
</reference>